<protein>
    <submittedName>
        <fullName evidence="1">Uncharacterized protein</fullName>
    </submittedName>
</protein>
<dbReference type="EMBL" id="BLLS01000050">
    <property type="protein sequence ID" value="GFH86643.1"/>
    <property type="molecule type" value="Genomic_DNA"/>
</dbReference>
<dbReference type="Proteomes" id="UP000491181">
    <property type="component" value="Unassembled WGS sequence"/>
</dbReference>
<name>A0A7J0A2P3_9BACE</name>
<evidence type="ECO:0000313" key="2">
    <source>
        <dbReference type="Proteomes" id="UP000491181"/>
    </source>
</evidence>
<organism evidence="1 2">
    <name type="scientific">Bacteroides acidifaciens</name>
    <dbReference type="NCBI Taxonomy" id="85831"/>
    <lineage>
        <taxon>Bacteria</taxon>
        <taxon>Pseudomonadati</taxon>
        <taxon>Bacteroidota</taxon>
        <taxon>Bacteroidia</taxon>
        <taxon>Bacteroidales</taxon>
        <taxon>Bacteroidaceae</taxon>
        <taxon>Bacteroides</taxon>
    </lineage>
</organism>
<dbReference type="AlphaFoldDB" id="A0A7J0A2P3"/>
<sequence>MLFILVLLHPFLILIKYKELNENVCKSNGSGHCMYTAEW</sequence>
<accession>A0A7J0A2P3</accession>
<gene>
    <name evidence="1" type="ORF">IMSAGC001_02053</name>
</gene>
<proteinExistence type="predicted"/>
<evidence type="ECO:0000313" key="1">
    <source>
        <dbReference type="EMBL" id="GFH86643.1"/>
    </source>
</evidence>
<comment type="caution">
    <text evidence="1">The sequence shown here is derived from an EMBL/GenBank/DDBJ whole genome shotgun (WGS) entry which is preliminary data.</text>
</comment>
<reference evidence="1 2" key="1">
    <citation type="journal article" date="2020" name="Microbiome">
        <title>Single-cell genomics of uncultured bacteria reveals dietary fiber responders in the mouse gut microbiota.</title>
        <authorList>
            <person name="Chijiiwa R."/>
            <person name="Hosokawa M."/>
            <person name="Kogawa M."/>
            <person name="Nishikawa Y."/>
            <person name="Ide K."/>
            <person name="Sakanashi C."/>
            <person name="Takahashi K."/>
            <person name="Takeyama H."/>
        </authorList>
    </citation>
    <scope>NUCLEOTIDE SEQUENCE [LARGE SCALE GENOMIC DNA]</scope>
    <source>
        <strain evidence="1">IMSAGC_001</strain>
    </source>
</reference>